<evidence type="ECO:0000313" key="2">
    <source>
        <dbReference type="Proteomes" id="UP000821866"/>
    </source>
</evidence>
<comment type="caution">
    <text evidence="1">The sequence shown here is derived from an EMBL/GenBank/DDBJ whole genome shotgun (WGS) entry which is preliminary data.</text>
</comment>
<accession>A0A9J6E8V4</accession>
<dbReference type="InterPro" id="IPR024079">
    <property type="entry name" value="MetalloPept_cat_dom_sf"/>
</dbReference>
<dbReference type="EMBL" id="JABSTU010000005">
    <property type="protein sequence ID" value="KAH8030979.1"/>
    <property type="molecule type" value="Genomic_DNA"/>
</dbReference>
<protein>
    <recommendedName>
        <fullName evidence="3">Reprolysin</fullName>
    </recommendedName>
</protein>
<sequence>MNACGNLAFLAGLQKGQLVYPRLLEERSSEKTMVMQVHDELTLNLRKASVAAPTVRLITEEKGKTVTHYYNGEHVDRDLYEDEERIASVIVTKDPFGVHMDTSPATVVSARIHLGRFLAINVTTTTGPCSTALVTMDRTMALLRRQSAGPAVRRPRMTVAPDKRPITIERQLYWPVQPQTPPDPVYVEIFVVSDQNHHQHFTTNDAFLAYLCVMVNSTYEYVDLYQQNVKFAHDQRTLVKLKQYANRKKGEFGNPDAVYYMSGLGAPHDGDAPPSVGHPGSQSCPWDNGNIMSYVDKGPSHHRFSECSLRGMRHVIK</sequence>
<evidence type="ECO:0008006" key="3">
    <source>
        <dbReference type="Google" id="ProtNLM"/>
    </source>
</evidence>
<organism evidence="1 2">
    <name type="scientific">Rhipicephalus microplus</name>
    <name type="common">Cattle tick</name>
    <name type="synonym">Boophilus microplus</name>
    <dbReference type="NCBI Taxonomy" id="6941"/>
    <lineage>
        <taxon>Eukaryota</taxon>
        <taxon>Metazoa</taxon>
        <taxon>Ecdysozoa</taxon>
        <taxon>Arthropoda</taxon>
        <taxon>Chelicerata</taxon>
        <taxon>Arachnida</taxon>
        <taxon>Acari</taxon>
        <taxon>Parasitiformes</taxon>
        <taxon>Ixodida</taxon>
        <taxon>Ixodoidea</taxon>
        <taxon>Ixodidae</taxon>
        <taxon>Rhipicephalinae</taxon>
        <taxon>Rhipicephalus</taxon>
        <taxon>Boophilus</taxon>
    </lineage>
</organism>
<dbReference type="VEuPathDB" id="VectorBase:LOC119165169"/>
<proteinExistence type="predicted"/>
<dbReference type="GO" id="GO:0008237">
    <property type="term" value="F:metallopeptidase activity"/>
    <property type="evidence" value="ECO:0007669"/>
    <property type="project" value="InterPro"/>
</dbReference>
<reference evidence="1" key="1">
    <citation type="journal article" date="2020" name="Cell">
        <title>Large-Scale Comparative Analyses of Tick Genomes Elucidate Their Genetic Diversity and Vector Capacities.</title>
        <authorList>
            <consortium name="Tick Genome and Microbiome Consortium (TIGMIC)"/>
            <person name="Jia N."/>
            <person name="Wang J."/>
            <person name="Shi W."/>
            <person name="Du L."/>
            <person name="Sun Y."/>
            <person name="Zhan W."/>
            <person name="Jiang J.F."/>
            <person name="Wang Q."/>
            <person name="Zhang B."/>
            <person name="Ji P."/>
            <person name="Bell-Sakyi L."/>
            <person name="Cui X.M."/>
            <person name="Yuan T.T."/>
            <person name="Jiang B.G."/>
            <person name="Yang W.F."/>
            <person name="Lam T.T."/>
            <person name="Chang Q.C."/>
            <person name="Ding S.J."/>
            <person name="Wang X.J."/>
            <person name="Zhu J.G."/>
            <person name="Ruan X.D."/>
            <person name="Zhao L."/>
            <person name="Wei J.T."/>
            <person name="Ye R.Z."/>
            <person name="Que T.C."/>
            <person name="Du C.H."/>
            <person name="Zhou Y.H."/>
            <person name="Cheng J.X."/>
            <person name="Dai P.F."/>
            <person name="Guo W.B."/>
            <person name="Han X.H."/>
            <person name="Huang E.J."/>
            <person name="Li L.F."/>
            <person name="Wei W."/>
            <person name="Gao Y.C."/>
            <person name="Liu J.Z."/>
            <person name="Shao H.Z."/>
            <person name="Wang X."/>
            <person name="Wang C.C."/>
            <person name="Yang T.C."/>
            <person name="Huo Q.B."/>
            <person name="Li W."/>
            <person name="Chen H.Y."/>
            <person name="Chen S.E."/>
            <person name="Zhou L.G."/>
            <person name="Ni X.B."/>
            <person name="Tian J.H."/>
            <person name="Sheng Y."/>
            <person name="Liu T."/>
            <person name="Pan Y.S."/>
            <person name="Xia L.Y."/>
            <person name="Li J."/>
            <person name="Zhao F."/>
            <person name="Cao W.C."/>
        </authorList>
    </citation>
    <scope>NUCLEOTIDE SEQUENCE</scope>
    <source>
        <strain evidence="1">Rmic-2018</strain>
    </source>
</reference>
<reference evidence="1" key="2">
    <citation type="submission" date="2021-09" db="EMBL/GenBank/DDBJ databases">
        <authorList>
            <person name="Jia N."/>
            <person name="Wang J."/>
            <person name="Shi W."/>
            <person name="Du L."/>
            <person name="Sun Y."/>
            <person name="Zhan W."/>
            <person name="Jiang J."/>
            <person name="Wang Q."/>
            <person name="Zhang B."/>
            <person name="Ji P."/>
            <person name="Sakyi L.B."/>
            <person name="Cui X."/>
            <person name="Yuan T."/>
            <person name="Jiang B."/>
            <person name="Yang W."/>
            <person name="Lam T.T.-Y."/>
            <person name="Chang Q."/>
            <person name="Ding S."/>
            <person name="Wang X."/>
            <person name="Zhu J."/>
            <person name="Ruan X."/>
            <person name="Zhao L."/>
            <person name="Wei J."/>
            <person name="Que T."/>
            <person name="Du C."/>
            <person name="Cheng J."/>
            <person name="Dai P."/>
            <person name="Han X."/>
            <person name="Huang E."/>
            <person name="Gao Y."/>
            <person name="Liu J."/>
            <person name="Shao H."/>
            <person name="Ye R."/>
            <person name="Li L."/>
            <person name="Wei W."/>
            <person name="Wang X."/>
            <person name="Wang C."/>
            <person name="Huo Q."/>
            <person name="Li W."/>
            <person name="Guo W."/>
            <person name="Chen H."/>
            <person name="Chen S."/>
            <person name="Zhou L."/>
            <person name="Zhou L."/>
            <person name="Ni X."/>
            <person name="Tian J."/>
            <person name="Zhou Y."/>
            <person name="Sheng Y."/>
            <person name="Liu T."/>
            <person name="Pan Y."/>
            <person name="Xia L."/>
            <person name="Li J."/>
            <person name="Zhao F."/>
            <person name="Cao W."/>
        </authorList>
    </citation>
    <scope>NUCLEOTIDE SEQUENCE</scope>
    <source>
        <strain evidence="1">Rmic-2018</strain>
        <tissue evidence="1">Larvae</tissue>
    </source>
</reference>
<dbReference type="Proteomes" id="UP000821866">
    <property type="component" value="Chromosome 3"/>
</dbReference>
<dbReference type="AlphaFoldDB" id="A0A9J6E8V4"/>
<dbReference type="Gene3D" id="3.40.390.10">
    <property type="entry name" value="Collagenase (Catalytic Domain)"/>
    <property type="match status" value="1"/>
</dbReference>
<dbReference type="SUPFAM" id="SSF55486">
    <property type="entry name" value="Metalloproteases ('zincins'), catalytic domain"/>
    <property type="match status" value="1"/>
</dbReference>
<name>A0A9J6E8V4_RHIMP</name>
<gene>
    <name evidence="1" type="ORF">HPB51_012447</name>
</gene>
<keyword evidence="2" id="KW-1185">Reference proteome</keyword>
<evidence type="ECO:0000313" key="1">
    <source>
        <dbReference type="EMBL" id="KAH8030979.1"/>
    </source>
</evidence>